<dbReference type="AlphaFoldDB" id="A0A0G1MXE5"/>
<evidence type="ECO:0000259" key="2">
    <source>
        <dbReference type="Pfam" id="PF08486"/>
    </source>
</evidence>
<dbReference type="STRING" id="1619050.UX20_C0037G0003"/>
<dbReference type="EMBL" id="LCLH01000037">
    <property type="protein sequence ID" value="KKU12914.1"/>
    <property type="molecule type" value="Genomic_DNA"/>
</dbReference>
<feature type="domain" description="Sporulation stage II protein D amidase enhancer LytB N-terminal" evidence="2">
    <location>
        <begin position="428"/>
        <end position="519"/>
    </location>
</feature>
<name>A0A0G1MXE5_9BACT</name>
<keyword evidence="1" id="KW-1133">Transmembrane helix</keyword>
<dbReference type="Gene3D" id="2.60.40.10">
    <property type="entry name" value="Immunoglobulins"/>
    <property type="match status" value="1"/>
</dbReference>
<dbReference type="InterPro" id="IPR013693">
    <property type="entry name" value="SpoIID/LytB_N"/>
</dbReference>
<dbReference type="Proteomes" id="UP000034911">
    <property type="component" value="Unassembled WGS sequence"/>
</dbReference>
<comment type="caution">
    <text evidence="3">The sequence shown here is derived from an EMBL/GenBank/DDBJ whole genome shotgun (WGS) entry which is preliminary data.</text>
</comment>
<proteinExistence type="predicted"/>
<dbReference type="InterPro" id="IPR013783">
    <property type="entry name" value="Ig-like_fold"/>
</dbReference>
<feature type="transmembrane region" description="Helical" evidence="1">
    <location>
        <begin position="41"/>
        <end position="62"/>
    </location>
</feature>
<gene>
    <name evidence="3" type="ORF">UX20_C0037G0003</name>
</gene>
<accession>A0A0G1MXE5</accession>
<dbReference type="Pfam" id="PF08486">
    <property type="entry name" value="SpoIID"/>
    <property type="match status" value="1"/>
</dbReference>
<keyword evidence="1" id="KW-0472">Membrane</keyword>
<reference evidence="3 4" key="1">
    <citation type="journal article" date="2015" name="Nature">
        <title>rRNA introns, odd ribosomes, and small enigmatic genomes across a large radiation of phyla.</title>
        <authorList>
            <person name="Brown C.T."/>
            <person name="Hug L.A."/>
            <person name="Thomas B.C."/>
            <person name="Sharon I."/>
            <person name="Castelle C.J."/>
            <person name="Singh A."/>
            <person name="Wilkins M.J."/>
            <person name="Williams K.H."/>
            <person name="Banfield J.F."/>
        </authorList>
    </citation>
    <scope>NUCLEOTIDE SEQUENCE [LARGE SCALE GENOMIC DNA]</scope>
</reference>
<sequence>MEQFFKNYWSEFGRPLEVYAELYGRARDHHKAKTASAKQGIFLSLTVAFFIVVAAATSFRVAEQSLKRTMNIRYAFAPAFIEMRVIDQDAATQGSAVNGVSSFIVPASGLLRDAVLQYVALGARTVLGVETANAATAEYAANLATAPPDIELLSGERQLIRLKYTNEGSYNWRREGRSFISLYARTAKSASNFFYDASWMSTKQVVRIADALVGPGRAGFVEFYIRAPKKIGTYAVKFQLAAENTAWINEGEATVTVRVVKEKIVTPQTNNELSATSTPDARTGLPTNLWNDESLIILSATNTVTSTVASEILNATSTPSIRVGLYRTSEPIEFVSDNDYELRDAEGVLHGQIPAGQSIMLFYNDARKMYSAQNDTGYAESALLLRLSPRVQSASVFTLSNLKNFQARNTKVNYNRFRGALEIRYSTGHVWVINELPIEAYLNGLAEAGEGVPVEFLKALSIATRSFAYEAIQNPIKHSRARFHVDAEYDQIYKGVVRENANPSWVKAVEETRGVVVTYKDEPVTTPYFAQSSGRTRAWSEVWRGTRAWLVSVKTPYDKGHKRLGHGVGMSTHDALIRAKKGTSAEEILNYYYRGTEVQKMW</sequence>
<evidence type="ECO:0000256" key="1">
    <source>
        <dbReference type="SAM" id="Phobius"/>
    </source>
</evidence>
<protein>
    <submittedName>
        <fullName evidence="3">SpoIID/LytB domain protein</fullName>
    </submittedName>
</protein>
<evidence type="ECO:0000313" key="3">
    <source>
        <dbReference type="EMBL" id="KKU12914.1"/>
    </source>
</evidence>
<keyword evidence="1" id="KW-0812">Transmembrane</keyword>
<evidence type="ECO:0000313" key="4">
    <source>
        <dbReference type="Proteomes" id="UP000034911"/>
    </source>
</evidence>
<organism evidence="3 4">
    <name type="scientific">Candidatus Magasanikbacteria bacterium GW2011_GWC2_45_8</name>
    <dbReference type="NCBI Taxonomy" id="1619050"/>
    <lineage>
        <taxon>Bacteria</taxon>
        <taxon>Candidatus Magasanikiibacteriota</taxon>
    </lineage>
</organism>